<dbReference type="Pfam" id="PF13715">
    <property type="entry name" value="CarbopepD_reg_2"/>
    <property type="match status" value="1"/>
</dbReference>
<evidence type="ECO:0000256" key="4">
    <source>
        <dbReference type="ARBA" id="ARBA00022496"/>
    </source>
</evidence>
<reference evidence="15" key="1">
    <citation type="journal article" date="2019" name="Int. J. Syst. Evol. Microbiol.">
        <title>The Global Catalogue of Microorganisms (GCM) 10K type strain sequencing project: providing services to taxonomists for standard genome sequencing and annotation.</title>
        <authorList>
            <consortium name="The Broad Institute Genomics Platform"/>
            <consortium name="The Broad Institute Genome Sequencing Center for Infectious Disease"/>
            <person name="Wu L."/>
            <person name="Ma J."/>
        </authorList>
    </citation>
    <scope>NUCLEOTIDE SEQUENCE [LARGE SCALE GENOMIC DNA]</scope>
    <source>
        <strain evidence="15">CGMCC 1.7030</strain>
    </source>
</reference>
<evidence type="ECO:0000256" key="2">
    <source>
        <dbReference type="ARBA" id="ARBA00022448"/>
    </source>
</evidence>
<gene>
    <name evidence="14" type="ORF">ACFPIK_07600</name>
</gene>
<dbReference type="PANTHER" id="PTHR32552">
    <property type="entry name" value="FERRICHROME IRON RECEPTOR-RELATED"/>
    <property type="match status" value="1"/>
</dbReference>
<dbReference type="Gene3D" id="2.40.170.20">
    <property type="entry name" value="TonB-dependent receptor, beta-barrel domain"/>
    <property type="match status" value="1"/>
</dbReference>
<evidence type="ECO:0000256" key="9">
    <source>
        <dbReference type="ARBA" id="ARBA00023136"/>
    </source>
</evidence>
<dbReference type="SUPFAM" id="SSF49464">
    <property type="entry name" value="Carboxypeptidase regulatory domain-like"/>
    <property type="match status" value="1"/>
</dbReference>
<dbReference type="PANTHER" id="PTHR32552:SF68">
    <property type="entry name" value="FERRICHROME OUTER MEMBRANE TRANSPORTER_PHAGE RECEPTOR"/>
    <property type="match status" value="1"/>
</dbReference>
<keyword evidence="10 11" id="KW-0998">Cell outer membrane</keyword>
<keyword evidence="2 11" id="KW-0813">Transport</keyword>
<keyword evidence="15" id="KW-1185">Reference proteome</keyword>
<evidence type="ECO:0000256" key="10">
    <source>
        <dbReference type="ARBA" id="ARBA00023237"/>
    </source>
</evidence>
<evidence type="ECO:0000256" key="7">
    <source>
        <dbReference type="ARBA" id="ARBA00023004"/>
    </source>
</evidence>
<protein>
    <submittedName>
        <fullName evidence="14">TonB-dependent receptor</fullName>
    </submittedName>
</protein>
<keyword evidence="8" id="KW-0406">Ion transport</keyword>
<name>A0ABW0BUS0_9BACT</name>
<keyword evidence="5 11" id="KW-0812">Transmembrane</keyword>
<dbReference type="RefSeq" id="WP_377913845.1">
    <property type="nucleotide sequence ID" value="NZ_JBHSKS010000004.1"/>
</dbReference>
<dbReference type="PROSITE" id="PS52016">
    <property type="entry name" value="TONB_DEPENDENT_REC_3"/>
    <property type="match status" value="1"/>
</dbReference>
<dbReference type="Gene3D" id="2.170.130.10">
    <property type="entry name" value="TonB-dependent receptor, plug domain"/>
    <property type="match status" value="1"/>
</dbReference>
<comment type="similarity">
    <text evidence="11">Belongs to the TonB-dependent receptor family.</text>
</comment>
<evidence type="ECO:0000256" key="12">
    <source>
        <dbReference type="SAM" id="SignalP"/>
    </source>
</evidence>
<evidence type="ECO:0000256" key="11">
    <source>
        <dbReference type="PROSITE-ProRule" id="PRU01360"/>
    </source>
</evidence>
<feature type="chain" id="PRO_5047225340" evidence="12">
    <location>
        <begin position="20"/>
        <end position="795"/>
    </location>
</feature>
<feature type="domain" description="TonB-dependent receptor plug" evidence="13">
    <location>
        <begin position="116"/>
        <end position="222"/>
    </location>
</feature>
<keyword evidence="9 11" id="KW-0472">Membrane</keyword>
<evidence type="ECO:0000256" key="5">
    <source>
        <dbReference type="ARBA" id="ARBA00022692"/>
    </source>
</evidence>
<feature type="signal peptide" evidence="12">
    <location>
        <begin position="1"/>
        <end position="19"/>
    </location>
</feature>
<dbReference type="Proteomes" id="UP001596163">
    <property type="component" value="Unassembled WGS sequence"/>
</dbReference>
<evidence type="ECO:0000256" key="3">
    <source>
        <dbReference type="ARBA" id="ARBA00022452"/>
    </source>
</evidence>
<comment type="subcellular location">
    <subcellularLocation>
        <location evidence="1 11">Cell outer membrane</location>
        <topology evidence="1 11">Multi-pass membrane protein</topology>
    </subcellularLocation>
</comment>
<dbReference type="InterPro" id="IPR036942">
    <property type="entry name" value="Beta-barrel_TonB_sf"/>
</dbReference>
<evidence type="ECO:0000256" key="6">
    <source>
        <dbReference type="ARBA" id="ARBA00022729"/>
    </source>
</evidence>
<keyword evidence="4" id="KW-0410">Iron transport</keyword>
<dbReference type="InterPro" id="IPR012910">
    <property type="entry name" value="Plug_dom"/>
</dbReference>
<sequence>MNKTVLGLILYLASLTAWAQTSLSGKVVDAKSNAPLVGASVWTETANRGTVTDENGQFTLNKLPQGNLEIRVSYLGYETERLTIAIPFTGDLVVKLEAKDFLTEEFIVSATRASGSTPTTFSNVDKSEIAKRNLGQDIPILLNFTPSVVSYSDAGAGVGYTGLRIRGSDQTRINATINGIPLNDAESHGVFWVNMPDFASSVENVQIQRGVGTSTNGAATFGASLNFQTDTRRDEAYAELDNGFGSFNTWRHTVKAGTGLLNNRFAVDARLSKITSDGYVDRAFSDLNSWFVSGGYYGEKSVIKLVAFSGREQTYQSWYGLPESKLKTDRRDNFYTYDNETDNYQQDHYQLIYTGKVGSNWKTNLALHYTYGRGYYEQFRENDRLSRYNLPNVVVGNEVISRSDIIRRRWLDNDFYGFVGSANYVSTDGKLDFIIGGGANRYDGGHFGEIIWARFAGNTNIRDRYYDNNAIKDDRNIYTKATYEIKPGLNLFGDLQLRGINYSFIGVNDDLRIVDGQANYTFFNPKFGFSYEKGNQTWYASYAVANREPTRSDFTDNPITEVPRPERLNNVEAGVRAKAGGFSYNANFYYMGYKDQLILTGQINDVGAYIRENVASSYRAGIELDGAYQLSSAWTFGGNLTLSQNKIREFTEFIDDYSVDDFRQETFTYTNTDIAFSPNVVGSAIIEYKPSKNLSLNWLSKYVGRQFLDNTANEARSLDAFFTNDLRISYSATPRFFKGLEVNLLINNLFNELYEPNGYTFSYFVPGGNGRELVTENFYYPQAGTNFLLGLRMKF</sequence>
<evidence type="ECO:0000256" key="1">
    <source>
        <dbReference type="ARBA" id="ARBA00004571"/>
    </source>
</evidence>
<proteinExistence type="inferred from homology"/>
<dbReference type="InterPro" id="IPR039426">
    <property type="entry name" value="TonB-dep_rcpt-like"/>
</dbReference>
<evidence type="ECO:0000259" key="13">
    <source>
        <dbReference type="Pfam" id="PF07715"/>
    </source>
</evidence>
<comment type="caution">
    <text evidence="14">The sequence shown here is derived from an EMBL/GenBank/DDBJ whole genome shotgun (WGS) entry which is preliminary data.</text>
</comment>
<keyword evidence="14" id="KW-0675">Receptor</keyword>
<keyword evidence="3 11" id="KW-1134">Transmembrane beta strand</keyword>
<dbReference type="InterPro" id="IPR037066">
    <property type="entry name" value="Plug_dom_sf"/>
</dbReference>
<evidence type="ECO:0000313" key="15">
    <source>
        <dbReference type="Proteomes" id="UP001596163"/>
    </source>
</evidence>
<keyword evidence="7" id="KW-0408">Iron</keyword>
<organism evidence="14 15">
    <name type="scientific">Algoriphagus aquatilis</name>
    <dbReference type="NCBI Taxonomy" id="490186"/>
    <lineage>
        <taxon>Bacteria</taxon>
        <taxon>Pseudomonadati</taxon>
        <taxon>Bacteroidota</taxon>
        <taxon>Cytophagia</taxon>
        <taxon>Cytophagales</taxon>
        <taxon>Cyclobacteriaceae</taxon>
        <taxon>Algoriphagus</taxon>
    </lineage>
</organism>
<dbReference type="EMBL" id="JBHSKS010000004">
    <property type="protein sequence ID" value="MFC5191627.1"/>
    <property type="molecule type" value="Genomic_DNA"/>
</dbReference>
<dbReference type="Pfam" id="PF07715">
    <property type="entry name" value="Plug"/>
    <property type="match status" value="1"/>
</dbReference>
<evidence type="ECO:0000313" key="14">
    <source>
        <dbReference type="EMBL" id="MFC5191627.1"/>
    </source>
</evidence>
<dbReference type="Gene3D" id="2.60.40.1120">
    <property type="entry name" value="Carboxypeptidase-like, regulatory domain"/>
    <property type="match status" value="1"/>
</dbReference>
<keyword evidence="6 12" id="KW-0732">Signal</keyword>
<dbReference type="SUPFAM" id="SSF56935">
    <property type="entry name" value="Porins"/>
    <property type="match status" value="1"/>
</dbReference>
<evidence type="ECO:0000256" key="8">
    <source>
        <dbReference type="ARBA" id="ARBA00023065"/>
    </source>
</evidence>
<accession>A0ABW0BUS0</accession>
<dbReference type="InterPro" id="IPR008969">
    <property type="entry name" value="CarboxyPept-like_regulatory"/>
</dbReference>